<reference evidence="1" key="1">
    <citation type="submission" date="2023-08" db="EMBL/GenBank/DDBJ databases">
        <title>Emergence of clinically-relevant ST2 carbapenem-resistant Acinetobacter baumannii strains in hospital sewages in Zhejiang, East of China.</title>
        <authorList>
            <person name="Kaichao C."/>
            <person name="Zhang R."/>
        </authorList>
    </citation>
    <scope>NUCLEOTIDE SEQUENCE</scope>
    <source>
        <strain evidence="1">M-SY-60</strain>
    </source>
</reference>
<name>A0AAW8JFY2_9GAMM</name>
<comment type="caution">
    <text evidence="1">The sequence shown here is derived from an EMBL/GenBank/DDBJ whole genome shotgun (WGS) entry which is preliminary data.</text>
</comment>
<dbReference type="EMBL" id="JAVIDA010000008">
    <property type="protein sequence ID" value="MDQ9071369.1"/>
    <property type="molecule type" value="Genomic_DNA"/>
</dbReference>
<dbReference type="SUPFAM" id="SSF54427">
    <property type="entry name" value="NTF2-like"/>
    <property type="match status" value="1"/>
</dbReference>
<dbReference type="AlphaFoldDB" id="A0AAW8JFY2"/>
<accession>A0AAW8JFY2</accession>
<proteinExistence type="predicted"/>
<dbReference type="RefSeq" id="WP_308955716.1">
    <property type="nucleotide sequence ID" value="NZ_JAVICY010000007.1"/>
</dbReference>
<dbReference type="InterPro" id="IPR032710">
    <property type="entry name" value="NTF2-like_dom_sf"/>
</dbReference>
<protein>
    <submittedName>
        <fullName evidence="1">Nuclear transport factor 2 family protein</fullName>
    </submittedName>
</protein>
<organism evidence="1 2">
    <name type="scientific">Acinetobacter gerneri</name>
    <dbReference type="NCBI Taxonomy" id="202952"/>
    <lineage>
        <taxon>Bacteria</taxon>
        <taxon>Pseudomonadati</taxon>
        <taxon>Pseudomonadota</taxon>
        <taxon>Gammaproteobacteria</taxon>
        <taxon>Moraxellales</taxon>
        <taxon>Moraxellaceae</taxon>
        <taxon>Acinetobacter</taxon>
    </lineage>
</organism>
<sequence>MKQFDLKQRAIEFLGLITQGEIQQAYADYAAENMIHHNAYFKGDRESFKNGMLANDQLFPHKIYDVKHVYQDQETVIVHAHLRFEIDDIGMNVIHICRFEQAKIVELWDIGQTIPTEKLNENGVF</sequence>
<evidence type="ECO:0000313" key="1">
    <source>
        <dbReference type="EMBL" id="MDQ9071369.1"/>
    </source>
</evidence>
<gene>
    <name evidence="1" type="ORF">RFH51_07865</name>
</gene>
<dbReference type="Proteomes" id="UP001243195">
    <property type="component" value="Unassembled WGS sequence"/>
</dbReference>
<evidence type="ECO:0000313" key="2">
    <source>
        <dbReference type="Proteomes" id="UP001243195"/>
    </source>
</evidence>
<dbReference type="Gene3D" id="3.10.450.50">
    <property type="match status" value="1"/>
</dbReference>